<evidence type="ECO:0000313" key="2">
    <source>
        <dbReference type="EMBL" id="CAF0738915.1"/>
    </source>
</evidence>
<dbReference type="AlphaFoldDB" id="A0A813NHP9"/>
<evidence type="ECO:0000313" key="3">
    <source>
        <dbReference type="Proteomes" id="UP000663879"/>
    </source>
</evidence>
<evidence type="ECO:0000256" key="1">
    <source>
        <dbReference type="SAM" id="MobiDB-lite"/>
    </source>
</evidence>
<feature type="compositionally biased region" description="Polar residues" evidence="1">
    <location>
        <begin position="60"/>
        <end position="71"/>
    </location>
</feature>
<keyword evidence="3" id="KW-1185">Reference proteome</keyword>
<feature type="region of interest" description="Disordered" evidence="1">
    <location>
        <begin position="60"/>
        <end position="86"/>
    </location>
</feature>
<dbReference type="EMBL" id="CAJNOC010000285">
    <property type="protein sequence ID" value="CAF0738915.1"/>
    <property type="molecule type" value="Genomic_DNA"/>
</dbReference>
<sequence length="398" mass="46260">MVAKIKNSFLKNSFHLFCYRTYLKDNSDSKFDDDLKRLSTSFPNLCNADKKTESKLLGQSYKSDNSRSHSANGRCCPENNDNLKATEIPKPRHSLKTLKQIKKKNDSEINNLKNRSKSSLACTNRVHYEENNDHLIEKNLKSNIVYKPPEQEDTNQIKNSKQYSALSSLKFSKKLQSFKKSNKHQLFETVYAQNASTTNSILLRNSKRYITSANEKKAVRFADSLGLELENVITLNNHLDMVNQIKNIRMAKNFTNVNNYAPVFYTDNDSLKVRNHSKHPLKVYEKDNLGNLIDFNDSKIEEHYLNRTSHQKMYYAEPKVYSNSINNNNNNNNSRSNYYQIYEDTSNMRIIPNLENVNNYYTYNNKNIDCSKTNINKQIHPKISITTRLNNGKLESEV</sequence>
<organism evidence="2 3">
    <name type="scientific">Brachionus calyciflorus</name>
    <dbReference type="NCBI Taxonomy" id="104777"/>
    <lineage>
        <taxon>Eukaryota</taxon>
        <taxon>Metazoa</taxon>
        <taxon>Spiralia</taxon>
        <taxon>Gnathifera</taxon>
        <taxon>Rotifera</taxon>
        <taxon>Eurotatoria</taxon>
        <taxon>Monogononta</taxon>
        <taxon>Pseudotrocha</taxon>
        <taxon>Ploima</taxon>
        <taxon>Brachionidae</taxon>
        <taxon>Brachionus</taxon>
    </lineage>
</organism>
<protein>
    <submittedName>
        <fullName evidence="2">Uncharacterized protein</fullName>
    </submittedName>
</protein>
<dbReference type="Proteomes" id="UP000663879">
    <property type="component" value="Unassembled WGS sequence"/>
</dbReference>
<reference evidence="2" key="1">
    <citation type="submission" date="2021-02" db="EMBL/GenBank/DDBJ databases">
        <authorList>
            <person name="Nowell W R."/>
        </authorList>
    </citation>
    <scope>NUCLEOTIDE SEQUENCE</scope>
    <source>
        <strain evidence="2">Ploen Becks lab</strain>
    </source>
</reference>
<gene>
    <name evidence="2" type="ORF">OXX778_LOCUS3283</name>
</gene>
<name>A0A813NHP9_9BILA</name>
<dbReference type="OrthoDB" id="10634675at2759"/>
<accession>A0A813NHP9</accession>
<comment type="caution">
    <text evidence="2">The sequence shown here is derived from an EMBL/GenBank/DDBJ whole genome shotgun (WGS) entry which is preliminary data.</text>
</comment>
<proteinExistence type="predicted"/>